<dbReference type="PANTHER" id="PTHR32134">
    <property type="entry name" value="FNIP REPEAT-CONTAINING PROTEIN"/>
    <property type="match status" value="1"/>
</dbReference>
<protein>
    <recommendedName>
        <fullName evidence="4">FNIP repeat-containing protein</fullName>
    </recommendedName>
</protein>
<accession>A0A8J4PUN9</accession>
<gene>
    <name evidence="2" type="ORF">CYY_004900</name>
</gene>
<keyword evidence="1" id="KW-0677">Repeat</keyword>
<keyword evidence="3" id="KW-1185">Reference proteome</keyword>
<evidence type="ECO:0008006" key="4">
    <source>
        <dbReference type="Google" id="ProtNLM"/>
    </source>
</evidence>
<dbReference type="AlphaFoldDB" id="A0A8J4PUN9"/>
<comment type="caution">
    <text evidence="2">The sequence shown here is derived from an EMBL/GenBank/DDBJ whole genome shotgun (WGS) entry which is preliminary data.</text>
</comment>
<dbReference type="Pfam" id="PF05725">
    <property type="entry name" value="FNIP"/>
    <property type="match status" value="6"/>
</dbReference>
<evidence type="ECO:0000313" key="2">
    <source>
        <dbReference type="EMBL" id="KAF2073806.1"/>
    </source>
</evidence>
<dbReference type="PANTHER" id="PTHR32134:SF92">
    <property type="entry name" value="FNIP REPEAT-CONTAINING PROTEIN"/>
    <property type="match status" value="1"/>
</dbReference>
<organism evidence="2 3">
    <name type="scientific">Polysphondylium violaceum</name>
    <dbReference type="NCBI Taxonomy" id="133409"/>
    <lineage>
        <taxon>Eukaryota</taxon>
        <taxon>Amoebozoa</taxon>
        <taxon>Evosea</taxon>
        <taxon>Eumycetozoa</taxon>
        <taxon>Dictyostelia</taxon>
        <taxon>Dictyosteliales</taxon>
        <taxon>Dictyosteliaceae</taxon>
        <taxon>Polysphondylium</taxon>
    </lineage>
</organism>
<dbReference type="InterPro" id="IPR051251">
    <property type="entry name" value="STK_FNIP-Repeat"/>
</dbReference>
<evidence type="ECO:0000313" key="3">
    <source>
        <dbReference type="Proteomes" id="UP000695562"/>
    </source>
</evidence>
<evidence type="ECO:0000256" key="1">
    <source>
        <dbReference type="ARBA" id="ARBA00022737"/>
    </source>
</evidence>
<dbReference type="Proteomes" id="UP000695562">
    <property type="component" value="Unassembled WGS sequence"/>
</dbReference>
<dbReference type="EMBL" id="AJWJ01000182">
    <property type="protein sequence ID" value="KAF2073806.1"/>
    <property type="molecule type" value="Genomic_DNA"/>
</dbReference>
<sequence length="699" mass="79728">MLYVNQRVEKQTPSILGFKTKKSGIVIEKDDIVCRFNILHLIVQEKIDGFPKELEGVEFNPNKPYYKIGNIKKLVIHNFSKLPKGITHLTLRKELKKENVIPNSVVWLYLYGVKVLTPIFSNVQVKHLVIRTTSIQPHSIPPSVEILEFRSINQSIGHLKDVIPLTVKRIYLEKDYFAKHPIPEFLIQRNLLDQRYQIYEENTLILPTTNILIWRENKIIPCGVVPDNISTIIFGDKFNQTILKDSLPLSVREIIFGLGFSQCISNIYLPFNLKYLIFRGDYNNKIIPNSFPPFLSHVSFLSSSNFKYPMSLVNLPLSISHLNITSSFYPEELNNVLDIKHLILRTKSPVVRIGQSIKSIQTNAGISHSDGLEMAIIEKEEQIVRKEFPPNILLDLEVVDSILHHGSLNHLNVKTLRFNYFNHALPKGSIPESTERIYLSSNFNQQCFISPPNLKFLNFGTSYNQPLLKEMLPETLEELILSRDFNQPISAGVLPKNLKLLQFGDYFNQPLEPRVLPSSLNHLLFGNCFNQVLEKETLPIGLESIVFGLDYEKPIEPGVLSNSLKEVTFGAKMTDIQLCKLFPSNGEECKLERLIINFNIDKNLLDQIPKSVVYLVLGMLKNNNSNTNILEAKDFPSSIKKLKILNEHQPIANLDQLPGNIKSLVLGTSIFSGFVPSTIESLKFTPECDFKRPLEHILA</sequence>
<dbReference type="OrthoDB" id="18551at2759"/>
<dbReference type="SUPFAM" id="SSF52058">
    <property type="entry name" value="L domain-like"/>
    <property type="match status" value="1"/>
</dbReference>
<proteinExistence type="predicted"/>
<name>A0A8J4PUN9_9MYCE</name>
<reference evidence="2" key="1">
    <citation type="submission" date="2020-01" db="EMBL/GenBank/DDBJ databases">
        <title>Development of genomics and gene disruption for Polysphondylium violaceum indicates a role for the polyketide synthase stlB in stalk morphogenesis.</title>
        <authorList>
            <person name="Narita B."/>
            <person name="Kawabe Y."/>
            <person name="Kin K."/>
            <person name="Saito T."/>
            <person name="Gibbs R."/>
            <person name="Kuspa A."/>
            <person name="Muzny D."/>
            <person name="Queller D."/>
            <person name="Richards S."/>
            <person name="Strassman J."/>
            <person name="Sucgang R."/>
            <person name="Worley K."/>
            <person name="Schaap P."/>
        </authorList>
    </citation>
    <scope>NUCLEOTIDE SEQUENCE</scope>
    <source>
        <strain evidence="2">QSvi11</strain>
    </source>
</reference>
<dbReference type="InterPro" id="IPR008615">
    <property type="entry name" value="FNIP"/>
</dbReference>